<gene>
    <name evidence="1" type="ORF">RTTH1527_02450</name>
</gene>
<dbReference type="Gene3D" id="2.160.10.10">
    <property type="entry name" value="Hexapeptide repeat proteins"/>
    <property type="match status" value="1"/>
</dbReference>
<evidence type="ECO:0008006" key="3">
    <source>
        <dbReference type="Google" id="ProtNLM"/>
    </source>
</evidence>
<dbReference type="SUPFAM" id="SSF51161">
    <property type="entry name" value="Trimeric LpxA-like enzymes"/>
    <property type="match status" value="1"/>
</dbReference>
<dbReference type="Pfam" id="PF00132">
    <property type="entry name" value="Hexapep"/>
    <property type="match status" value="2"/>
</dbReference>
<dbReference type="PANTHER" id="PTHR13061">
    <property type="entry name" value="DYNACTIN SUBUNIT P25"/>
    <property type="match status" value="1"/>
</dbReference>
<dbReference type="CDD" id="cd04645">
    <property type="entry name" value="LbH_gamma_CA_like"/>
    <property type="match status" value="1"/>
</dbReference>
<reference evidence="1" key="1">
    <citation type="submission" date="2012-03" db="EMBL/GenBank/DDBJ databases">
        <authorList>
            <person name="Johnson S.L."/>
            <person name="Sims D."/>
            <person name="Han S."/>
            <person name="Bruce D.C."/>
            <person name="Dasch G.A."/>
        </authorList>
    </citation>
    <scope>NUCLEOTIDE SEQUENCE [LARGE SCALE GENOMIC DNA]</scope>
    <source>
        <strain evidence="1">TH1527</strain>
    </source>
</reference>
<evidence type="ECO:0000313" key="2">
    <source>
        <dbReference type="Proteomes" id="UP000007581"/>
    </source>
</evidence>
<sequence>MLIIPYKGIIPKIAKSAYIAKNSSLIGDVVIGNNSSIWFNTVLRGDVESIKIGNNTNVQDGSVIHTSRFNGPVEIGNNITIGHLSLIHACTIHNNAFIGMSTTIMDNAVIEEYAFIAAGSLVPSKKIIKSNELWMGSPAKFIRYLTDQDLQYMEDNIRNYVELANLYKTQSQCTLHSINNCKKLS</sequence>
<dbReference type="PANTHER" id="PTHR13061:SF29">
    <property type="entry name" value="GAMMA CARBONIC ANHYDRASE-LIKE 1, MITOCHONDRIAL-RELATED"/>
    <property type="match status" value="1"/>
</dbReference>
<dbReference type="InterPro" id="IPR050484">
    <property type="entry name" value="Transf_Hexapept/Carb_Anhydrase"/>
</dbReference>
<dbReference type="EMBL" id="CP003397">
    <property type="protein sequence ID" value="AFE54355.1"/>
    <property type="molecule type" value="Genomic_DNA"/>
</dbReference>
<dbReference type="InterPro" id="IPR011004">
    <property type="entry name" value="Trimer_LpxA-like_sf"/>
</dbReference>
<dbReference type="InterPro" id="IPR001451">
    <property type="entry name" value="Hexapep"/>
</dbReference>
<dbReference type="Proteomes" id="UP000007581">
    <property type="component" value="Chromosome"/>
</dbReference>
<dbReference type="RefSeq" id="WP_011190955.1">
    <property type="nucleotide sequence ID" value="NC_017066.1"/>
</dbReference>
<proteinExistence type="predicted"/>
<keyword evidence="2" id="KW-1185">Reference proteome</keyword>
<protein>
    <recommendedName>
        <fullName evidence="3">Gamma carbonic anhydrase family protein</fullName>
    </recommendedName>
</protein>
<name>A0ABM5MVD9_RICTP</name>
<organism evidence="1 2">
    <name type="scientific">Rickettsia typhi str. TH1527</name>
    <dbReference type="NCBI Taxonomy" id="1003201"/>
    <lineage>
        <taxon>Bacteria</taxon>
        <taxon>Pseudomonadati</taxon>
        <taxon>Pseudomonadota</taxon>
        <taxon>Alphaproteobacteria</taxon>
        <taxon>Rickettsiales</taxon>
        <taxon>Rickettsiaceae</taxon>
        <taxon>Rickettsieae</taxon>
        <taxon>Rickettsia</taxon>
        <taxon>typhus group</taxon>
    </lineage>
</organism>
<evidence type="ECO:0000313" key="1">
    <source>
        <dbReference type="EMBL" id="AFE54355.1"/>
    </source>
</evidence>
<dbReference type="InterPro" id="IPR047324">
    <property type="entry name" value="LbH_gamma_CA-like"/>
</dbReference>
<accession>A0ABM5MVD9</accession>